<dbReference type="EMBL" id="UYRU01091690">
    <property type="protein sequence ID" value="VDN37772.1"/>
    <property type="molecule type" value="Genomic_DNA"/>
</dbReference>
<proteinExistence type="predicted"/>
<evidence type="ECO:0000313" key="3">
    <source>
        <dbReference type="Proteomes" id="UP000281553"/>
    </source>
</evidence>
<keyword evidence="1" id="KW-0175">Coiled coil</keyword>
<accession>A0A3P7R0W8</accession>
<name>A0A3P7R0W8_DIBLA</name>
<dbReference type="Proteomes" id="UP000281553">
    <property type="component" value="Unassembled WGS sequence"/>
</dbReference>
<dbReference type="OrthoDB" id="6264405at2759"/>
<organism evidence="2 3">
    <name type="scientific">Dibothriocephalus latus</name>
    <name type="common">Fish tapeworm</name>
    <name type="synonym">Diphyllobothrium latum</name>
    <dbReference type="NCBI Taxonomy" id="60516"/>
    <lineage>
        <taxon>Eukaryota</taxon>
        <taxon>Metazoa</taxon>
        <taxon>Spiralia</taxon>
        <taxon>Lophotrochozoa</taxon>
        <taxon>Platyhelminthes</taxon>
        <taxon>Cestoda</taxon>
        <taxon>Eucestoda</taxon>
        <taxon>Diphyllobothriidea</taxon>
        <taxon>Diphyllobothriidae</taxon>
        <taxon>Dibothriocephalus</taxon>
    </lineage>
</organism>
<dbReference type="AlphaFoldDB" id="A0A3P7R0W8"/>
<feature type="coiled-coil region" evidence="1">
    <location>
        <begin position="1"/>
        <end position="53"/>
    </location>
</feature>
<protein>
    <submittedName>
        <fullName evidence="2">Uncharacterized protein</fullName>
    </submittedName>
</protein>
<gene>
    <name evidence="2" type="ORF">DILT_LOCUS17419</name>
</gene>
<reference evidence="2 3" key="1">
    <citation type="submission" date="2018-11" db="EMBL/GenBank/DDBJ databases">
        <authorList>
            <consortium name="Pathogen Informatics"/>
        </authorList>
    </citation>
    <scope>NUCLEOTIDE SEQUENCE [LARGE SCALE GENOMIC DNA]</scope>
</reference>
<keyword evidence="3" id="KW-1185">Reference proteome</keyword>
<evidence type="ECO:0000256" key="1">
    <source>
        <dbReference type="SAM" id="Coils"/>
    </source>
</evidence>
<sequence length="95" mass="10655">MVNTENTLARLQRSIEEEEAKWRHLLLESEKRNANLKRQLEAIKTNSVKAEDSLSDLDGDLDGDLSVAVDSCSLVQKGRLNGSHRNHQKTLDASL</sequence>
<evidence type="ECO:0000313" key="2">
    <source>
        <dbReference type="EMBL" id="VDN37772.1"/>
    </source>
</evidence>